<dbReference type="EMBL" id="BRZM01005157">
    <property type="protein sequence ID" value="GLD62059.1"/>
    <property type="molecule type" value="Genomic_DNA"/>
</dbReference>
<name>A0AAD3MZJ5_LATJO</name>
<sequence>MLLPPSLPPFNSNVLTIKSVASEHGGQYTCEVNNVVGNVTVMFNVDVKPNIIPYIIAIAAMVGLAVTGGLLLGVGLYYKRYRTGKYSMKDVFRLKAQHVAVPIIEKI</sequence>
<comment type="caution">
    <text evidence="2">The sequence shown here is derived from an EMBL/GenBank/DDBJ whole genome shotgun (WGS) entry which is preliminary data.</text>
</comment>
<organism evidence="2 3">
    <name type="scientific">Lates japonicus</name>
    <name type="common">Japanese lates</name>
    <dbReference type="NCBI Taxonomy" id="270547"/>
    <lineage>
        <taxon>Eukaryota</taxon>
        <taxon>Metazoa</taxon>
        <taxon>Chordata</taxon>
        <taxon>Craniata</taxon>
        <taxon>Vertebrata</taxon>
        <taxon>Euteleostomi</taxon>
        <taxon>Actinopterygii</taxon>
        <taxon>Neopterygii</taxon>
        <taxon>Teleostei</taxon>
        <taxon>Neoteleostei</taxon>
        <taxon>Acanthomorphata</taxon>
        <taxon>Carangaria</taxon>
        <taxon>Carangaria incertae sedis</taxon>
        <taxon>Centropomidae</taxon>
        <taxon>Lates</taxon>
    </lineage>
</organism>
<keyword evidence="1" id="KW-0472">Membrane</keyword>
<dbReference type="Proteomes" id="UP001279410">
    <property type="component" value="Unassembled WGS sequence"/>
</dbReference>
<reference evidence="2" key="1">
    <citation type="submission" date="2022-08" db="EMBL/GenBank/DDBJ databases">
        <title>Genome sequencing of akame (Lates japonicus).</title>
        <authorList>
            <person name="Hashiguchi Y."/>
            <person name="Takahashi H."/>
        </authorList>
    </citation>
    <scope>NUCLEOTIDE SEQUENCE</scope>
    <source>
        <strain evidence="2">Kochi</strain>
    </source>
</reference>
<protein>
    <submittedName>
        <fullName evidence="2">Vascular cell adhesion protein 1-like protein</fullName>
    </submittedName>
</protein>
<keyword evidence="3" id="KW-1185">Reference proteome</keyword>
<proteinExistence type="predicted"/>
<evidence type="ECO:0000313" key="2">
    <source>
        <dbReference type="EMBL" id="GLD62059.1"/>
    </source>
</evidence>
<accession>A0AAD3MZJ5</accession>
<gene>
    <name evidence="2" type="ORF">AKAME5_002911200</name>
</gene>
<dbReference type="AlphaFoldDB" id="A0AAD3MZJ5"/>
<evidence type="ECO:0000256" key="1">
    <source>
        <dbReference type="SAM" id="Phobius"/>
    </source>
</evidence>
<dbReference type="InterPro" id="IPR036179">
    <property type="entry name" value="Ig-like_dom_sf"/>
</dbReference>
<dbReference type="Gene3D" id="2.60.40.10">
    <property type="entry name" value="Immunoglobulins"/>
    <property type="match status" value="1"/>
</dbReference>
<evidence type="ECO:0000313" key="3">
    <source>
        <dbReference type="Proteomes" id="UP001279410"/>
    </source>
</evidence>
<dbReference type="SUPFAM" id="SSF48726">
    <property type="entry name" value="Immunoglobulin"/>
    <property type="match status" value="1"/>
</dbReference>
<dbReference type="InterPro" id="IPR013783">
    <property type="entry name" value="Ig-like_fold"/>
</dbReference>
<feature type="transmembrane region" description="Helical" evidence="1">
    <location>
        <begin position="51"/>
        <end position="78"/>
    </location>
</feature>
<keyword evidence="1" id="KW-1133">Transmembrane helix</keyword>
<keyword evidence="1" id="KW-0812">Transmembrane</keyword>